<dbReference type="SMART" id="SM00850">
    <property type="entry name" value="LytTR"/>
    <property type="match status" value="1"/>
</dbReference>
<reference evidence="6 7" key="1">
    <citation type="submission" date="2021-01" db="EMBL/GenBank/DDBJ databases">
        <title>Genomic Encyclopedia of Type Strains, Phase IV (KMG-IV): sequencing the most valuable type-strain genomes for metagenomic binning, comparative biology and taxonomic classification.</title>
        <authorList>
            <person name="Goeker M."/>
        </authorList>
    </citation>
    <scope>NUCLEOTIDE SEQUENCE [LARGE SCALE GENOMIC DNA]</scope>
    <source>
        <strain evidence="6 7">DSM 104297</strain>
    </source>
</reference>
<evidence type="ECO:0000256" key="1">
    <source>
        <dbReference type="ARBA" id="ARBA00022490"/>
    </source>
</evidence>
<dbReference type="Proteomes" id="UP000809829">
    <property type="component" value="Unassembled WGS sequence"/>
</dbReference>
<evidence type="ECO:0000256" key="3">
    <source>
        <dbReference type="ARBA" id="ARBA00023125"/>
    </source>
</evidence>
<keyword evidence="3 6" id="KW-0238">DNA-binding</keyword>
<dbReference type="InterPro" id="IPR046947">
    <property type="entry name" value="LytR-like"/>
</dbReference>
<dbReference type="GO" id="GO:0003677">
    <property type="term" value="F:DNA binding"/>
    <property type="evidence" value="ECO:0007669"/>
    <property type="project" value="UniProtKB-KW"/>
</dbReference>
<organism evidence="6 7">
    <name type="scientific">Priestia iocasae</name>
    <dbReference type="NCBI Taxonomy" id="2291674"/>
    <lineage>
        <taxon>Bacteria</taxon>
        <taxon>Bacillati</taxon>
        <taxon>Bacillota</taxon>
        <taxon>Bacilli</taxon>
        <taxon>Bacillales</taxon>
        <taxon>Bacillaceae</taxon>
        <taxon>Priestia</taxon>
    </lineage>
</organism>
<proteinExistence type="predicted"/>
<accession>A0ABS2QSL7</accession>
<evidence type="ECO:0000256" key="4">
    <source>
        <dbReference type="ARBA" id="ARBA00023163"/>
    </source>
</evidence>
<keyword evidence="4" id="KW-0804">Transcription</keyword>
<dbReference type="EMBL" id="JAFBFC010000002">
    <property type="protein sequence ID" value="MBM7702460.1"/>
    <property type="molecule type" value="Genomic_DNA"/>
</dbReference>
<dbReference type="InterPro" id="IPR007492">
    <property type="entry name" value="LytTR_DNA-bd_dom"/>
</dbReference>
<feature type="domain" description="HTH LytTR-type" evidence="5">
    <location>
        <begin position="42"/>
        <end position="146"/>
    </location>
</feature>
<dbReference type="RefSeq" id="WP_205185481.1">
    <property type="nucleotide sequence ID" value="NZ_JAFBFC010000002.1"/>
</dbReference>
<dbReference type="PANTHER" id="PTHR37299">
    <property type="entry name" value="TRANSCRIPTIONAL REGULATOR-RELATED"/>
    <property type="match status" value="1"/>
</dbReference>
<keyword evidence="1" id="KW-0963">Cytoplasm</keyword>
<dbReference type="PANTHER" id="PTHR37299:SF2">
    <property type="entry name" value="HTH LYTTR-TYPE DOMAIN-CONTAINING PROTEIN"/>
    <property type="match status" value="1"/>
</dbReference>
<dbReference type="PROSITE" id="PS50930">
    <property type="entry name" value="HTH_LYTTR"/>
    <property type="match status" value="1"/>
</dbReference>
<protein>
    <submittedName>
        <fullName evidence="6">DNA-binding LytR/AlgR family response regulator</fullName>
    </submittedName>
</protein>
<dbReference type="Gene3D" id="2.40.50.1020">
    <property type="entry name" value="LytTr DNA-binding domain"/>
    <property type="match status" value="1"/>
</dbReference>
<dbReference type="Pfam" id="PF04397">
    <property type="entry name" value="LytTR"/>
    <property type="match status" value="1"/>
</dbReference>
<comment type="caution">
    <text evidence="6">The sequence shown here is derived from an EMBL/GenBank/DDBJ whole genome shotgun (WGS) entry which is preliminary data.</text>
</comment>
<keyword evidence="2" id="KW-0805">Transcription regulation</keyword>
<keyword evidence="7" id="KW-1185">Reference proteome</keyword>
<evidence type="ECO:0000313" key="6">
    <source>
        <dbReference type="EMBL" id="MBM7702460.1"/>
    </source>
</evidence>
<name>A0ABS2QSL7_9BACI</name>
<sequence length="153" mass="17610">MKIQIDLSSEHKETFITIHASQWSNELDALMKKLKNSSAKRLIGVAEEQSIVLSPADIDFVYSHQRKVYAQIAHEQFELKMKLFEVESLLEGYDFTRFSKSVVGNINQIARFELSFNGNLCVYFKSGNKEYVSRGYVSKLKQLLQTGGTEYDR</sequence>
<gene>
    <name evidence="6" type="ORF">JOC83_001294</name>
</gene>
<evidence type="ECO:0000313" key="7">
    <source>
        <dbReference type="Proteomes" id="UP000809829"/>
    </source>
</evidence>
<evidence type="ECO:0000259" key="5">
    <source>
        <dbReference type="PROSITE" id="PS50930"/>
    </source>
</evidence>
<evidence type="ECO:0000256" key="2">
    <source>
        <dbReference type="ARBA" id="ARBA00023015"/>
    </source>
</evidence>